<evidence type="ECO:0000313" key="2">
    <source>
        <dbReference type="EMBL" id="OQR69917.1"/>
    </source>
</evidence>
<dbReference type="OrthoDB" id="10252328at2759"/>
<feature type="region of interest" description="Disordered" evidence="1">
    <location>
        <begin position="1"/>
        <end position="32"/>
    </location>
</feature>
<feature type="compositionally biased region" description="Acidic residues" evidence="1">
    <location>
        <begin position="8"/>
        <end position="28"/>
    </location>
</feature>
<evidence type="ECO:0000313" key="3">
    <source>
        <dbReference type="Proteomes" id="UP000192247"/>
    </source>
</evidence>
<keyword evidence="2" id="KW-0418">Kinase</keyword>
<proteinExistence type="predicted"/>
<comment type="caution">
    <text evidence="2">The sequence shown here is derived from an EMBL/GenBank/DDBJ whole genome shotgun (WGS) entry which is preliminary data.</text>
</comment>
<sequence length="209" mass="22898">ALIRAAVDDDDDGDDDGGGGGDGDGDGSDNERKHESFIYTDTQVRFAFEEIEKLGPVLNTKFVETSDPDVIDLWCGCEGGSVSVVRFRRLRPAERWSVSYTVTGSDVAAIETVPGLPDIVWSYTRPGSLIHQWDCRTRQKSHKLDCSKLIPCSESIVSIGLEEDMRPDPPGTEASSLGWFVSAKFLNVASVLGQRRWKSRVLSSGFLPS</sequence>
<accession>A0A1V9X8M6</accession>
<dbReference type="GO" id="GO:0016301">
    <property type="term" value="F:kinase activity"/>
    <property type="evidence" value="ECO:0007669"/>
    <property type="project" value="UniProtKB-KW"/>
</dbReference>
<protein>
    <submittedName>
        <fullName evidence="2">Leucine-rich repeat serine/threonine-protein kinase 1-like</fullName>
    </submittedName>
</protein>
<dbReference type="Proteomes" id="UP000192247">
    <property type="component" value="Unassembled WGS sequence"/>
</dbReference>
<organism evidence="2 3">
    <name type="scientific">Tropilaelaps mercedesae</name>
    <dbReference type="NCBI Taxonomy" id="418985"/>
    <lineage>
        <taxon>Eukaryota</taxon>
        <taxon>Metazoa</taxon>
        <taxon>Ecdysozoa</taxon>
        <taxon>Arthropoda</taxon>
        <taxon>Chelicerata</taxon>
        <taxon>Arachnida</taxon>
        <taxon>Acari</taxon>
        <taxon>Parasitiformes</taxon>
        <taxon>Mesostigmata</taxon>
        <taxon>Gamasina</taxon>
        <taxon>Dermanyssoidea</taxon>
        <taxon>Laelapidae</taxon>
        <taxon>Tropilaelaps</taxon>
    </lineage>
</organism>
<name>A0A1V9X8M6_9ACAR</name>
<feature type="non-terminal residue" evidence="2">
    <location>
        <position position="1"/>
    </location>
</feature>
<evidence type="ECO:0000256" key="1">
    <source>
        <dbReference type="SAM" id="MobiDB-lite"/>
    </source>
</evidence>
<dbReference type="AlphaFoldDB" id="A0A1V9X8M6"/>
<dbReference type="EMBL" id="MNPL01019391">
    <property type="protein sequence ID" value="OQR69917.1"/>
    <property type="molecule type" value="Genomic_DNA"/>
</dbReference>
<reference evidence="2 3" key="1">
    <citation type="journal article" date="2017" name="Gigascience">
        <title>Draft genome of the honey bee ectoparasitic mite, Tropilaelaps mercedesae, is shaped by the parasitic life history.</title>
        <authorList>
            <person name="Dong X."/>
            <person name="Armstrong S.D."/>
            <person name="Xia D."/>
            <person name="Makepeace B.L."/>
            <person name="Darby A.C."/>
            <person name="Kadowaki T."/>
        </authorList>
    </citation>
    <scope>NUCLEOTIDE SEQUENCE [LARGE SCALE GENOMIC DNA]</scope>
    <source>
        <strain evidence="2">Wuxi-XJTLU</strain>
    </source>
</reference>
<keyword evidence="3" id="KW-1185">Reference proteome</keyword>
<keyword evidence="2" id="KW-0808">Transferase</keyword>
<dbReference type="InParanoid" id="A0A1V9X8M6"/>
<gene>
    <name evidence="2" type="ORF">BIW11_11974</name>
</gene>
<dbReference type="STRING" id="418985.A0A1V9X8M6"/>